<name>A0A0R3WWR2_HYDTA</name>
<proteinExistence type="inferred from homology"/>
<accession>A0A0R3WWR2</accession>
<keyword evidence="3" id="KW-0539">Nucleus</keyword>
<gene>
    <name evidence="4" type="ORF">TTAC_LOCUS5187</name>
</gene>
<evidence type="ECO:0000256" key="2">
    <source>
        <dbReference type="ARBA" id="ARBA00008044"/>
    </source>
</evidence>
<evidence type="ECO:0000313" key="6">
    <source>
        <dbReference type="WBParaSite" id="TTAC_0000520201-mRNA-1"/>
    </source>
</evidence>
<dbReference type="WBParaSite" id="TTAC_0000520201-mRNA-1">
    <property type="protein sequence ID" value="TTAC_0000520201-mRNA-1"/>
    <property type="gene ID" value="TTAC_0000520201"/>
</dbReference>
<reference evidence="4 5" key="2">
    <citation type="submission" date="2018-11" db="EMBL/GenBank/DDBJ databases">
        <authorList>
            <consortium name="Pathogen Informatics"/>
        </authorList>
    </citation>
    <scope>NUCLEOTIDE SEQUENCE [LARGE SCALE GENOMIC DNA]</scope>
</reference>
<dbReference type="GO" id="GO:0005634">
    <property type="term" value="C:nucleus"/>
    <property type="evidence" value="ECO:0007669"/>
    <property type="project" value="UniProtKB-SubCell"/>
</dbReference>
<protein>
    <submittedName>
        <fullName evidence="4 6">Uncharacterized protein</fullName>
    </submittedName>
</protein>
<organism evidence="6">
    <name type="scientific">Hydatigena taeniaeformis</name>
    <name type="common">Feline tapeworm</name>
    <name type="synonym">Taenia taeniaeformis</name>
    <dbReference type="NCBI Taxonomy" id="6205"/>
    <lineage>
        <taxon>Eukaryota</taxon>
        <taxon>Metazoa</taxon>
        <taxon>Spiralia</taxon>
        <taxon>Lophotrochozoa</taxon>
        <taxon>Platyhelminthes</taxon>
        <taxon>Cestoda</taxon>
        <taxon>Eucestoda</taxon>
        <taxon>Cyclophyllidea</taxon>
        <taxon>Taeniidae</taxon>
        <taxon>Hydatigera</taxon>
    </lineage>
</organism>
<keyword evidence="5" id="KW-1185">Reference proteome</keyword>
<comment type="similarity">
    <text evidence="2">Belongs to the THOC5 family.</text>
</comment>
<dbReference type="Pfam" id="PF09766">
    <property type="entry name" value="FmiP_Thoc5"/>
    <property type="match status" value="1"/>
</dbReference>
<dbReference type="EMBL" id="UYWX01006519">
    <property type="protein sequence ID" value="VDM26426.1"/>
    <property type="molecule type" value="Genomic_DNA"/>
</dbReference>
<comment type="subcellular location">
    <subcellularLocation>
        <location evidence="1">Nucleus</location>
    </subcellularLocation>
</comment>
<dbReference type="OrthoDB" id="20582at2759"/>
<evidence type="ECO:0000256" key="1">
    <source>
        <dbReference type="ARBA" id="ARBA00004123"/>
    </source>
</evidence>
<dbReference type="AlphaFoldDB" id="A0A0R3WWR2"/>
<dbReference type="Proteomes" id="UP000274429">
    <property type="component" value="Unassembled WGS sequence"/>
</dbReference>
<dbReference type="STRING" id="6205.A0A0R3WWR2"/>
<reference evidence="6" key="1">
    <citation type="submission" date="2017-02" db="UniProtKB">
        <authorList>
            <consortium name="WormBaseParasite"/>
        </authorList>
    </citation>
    <scope>IDENTIFICATION</scope>
</reference>
<dbReference type="InterPro" id="IPR019163">
    <property type="entry name" value="THO_Thoc5"/>
</dbReference>
<sequence>MALLVVGTDTKWANLQLTLTFTWLMRAKLVTVKEEIYEIEKLCPLSQTARDLLSSEGLLAHLQCGGEASRWEGEEAVTGWTGSASFLPLSDSSDDGSRTYAWAQHLGGLQCLPHLESALDALSYPSTSSVAASTSATSSEPFGFIDSWFTAICRRLESRMSLNAEVSFLPQLLHLNAET</sequence>
<evidence type="ECO:0000256" key="3">
    <source>
        <dbReference type="ARBA" id="ARBA00023242"/>
    </source>
</evidence>
<evidence type="ECO:0000313" key="4">
    <source>
        <dbReference type="EMBL" id="VDM26426.1"/>
    </source>
</evidence>
<evidence type="ECO:0000313" key="5">
    <source>
        <dbReference type="Proteomes" id="UP000274429"/>
    </source>
</evidence>